<dbReference type="PROSITE" id="PS50103">
    <property type="entry name" value="ZF_C3H1"/>
    <property type="match status" value="2"/>
</dbReference>
<dbReference type="STRING" id="1890364.A0A2P6NMD0"/>
<evidence type="ECO:0000256" key="5">
    <source>
        <dbReference type="PROSITE-ProRule" id="PRU00723"/>
    </source>
</evidence>
<evidence type="ECO:0000256" key="1">
    <source>
        <dbReference type="ARBA" id="ARBA00022723"/>
    </source>
</evidence>
<evidence type="ECO:0000256" key="3">
    <source>
        <dbReference type="ARBA" id="ARBA00022771"/>
    </source>
</evidence>
<feature type="zinc finger region" description="C3H1-type" evidence="5">
    <location>
        <begin position="258"/>
        <end position="286"/>
    </location>
</feature>
<dbReference type="GO" id="GO:0003729">
    <property type="term" value="F:mRNA binding"/>
    <property type="evidence" value="ECO:0007669"/>
    <property type="project" value="InterPro"/>
</dbReference>
<comment type="caution">
    <text evidence="7">The sequence shown here is derived from an EMBL/GenBank/DDBJ whole genome shotgun (WGS) entry which is preliminary data.</text>
</comment>
<keyword evidence="2" id="KW-0677">Repeat</keyword>
<dbReference type="SMART" id="SM00356">
    <property type="entry name" value="ZnF_C3H1"/>
    <property type="match status" value="2"/>
</dbReference>
<dbReference type="FunFam" id="4.10.1000.10:FF:000001">
    <property type="entry name" value="zinc finger CCCH domain-containing protein 15-like"/>
    <property type="match status" value="1"/>
</dbReference>
<dbReference type="InterPro" id="IPR000571">
    <property type="entry name" value="Znf_CCCH"/>
</dbReference>
<sequence>MYTSLIFYYNANDDEINRSVPLTYSDDVLNHSPASVIIRGEHSSKRAAQVADISSQFWTIRFCELIAEILSRTTTTTHPLSIQRHTLRTQNMTNVTESLWKTVDSPAAWGTGANLGKEKIVPPPAELSNTAVLSSVAVHPSKSSHGWALLEAGSFKKSCSKLFGRRKSATPEVKPTDEVPAHISNIPPSSLLDHELALDIGYGLEDLDLALEEDMNRQNLYKTELCRTFQETGQCRYGQKCQFAHGREELRFVQRHPKYKTEACKTFASTGMCPYGNRCRFIHETSVRPSLDGWTNEWKATAPEKKKEKKEREVEGSRLSIFKQLAR</sequence>
<evidence type="ECO:0000313" key="8">
    <source>
        <dbReference type="Proteomes" id="UP000241769"/>
    </source>
</evidence>
<dbReference type="SUPFAM" id="SSF90229">
    <property type="entry name" value="CCCH zinc finger"/>
    <property type="match status" value="2"/>
</dbReference>
<keyword evidence="3 5" id="KW-0863">Zinc-finger</keyword>
<organism evidence="7 8">
    <name type="scientific">Planoprotostelium fungivorum</name>
    <dbReference type="NCBI Taxonomy" id="1890364"/>
    <lineage>
        <taxon>Eukaryota</taxon>
        <taxon>Amoebozoa</taxon>
        <taxon>Evosea</taxon>
        <taxon>Variosea</taxon>
        <taxon>Cavosteliida</taxon>
        <taxon>Cavosteliaceae</taxon>
        <taxon>Planoprotostelium</taxon>
    </lineage>
</organism>
<accession>A0A2P6NMD0</accession>
<reference evidence="7 8" key="1">
    <citation type="journal article" date="2018" name="Genome Biol. Evol.">
        <title>Multiple Roots of Fruiting Body Formation in Amoebozoa.</title>
        <authorList>
            <person name="Hillmann F."/>
            <person name="Forbes G."/>
            <person name="Novohradska S."/>
            <person name="Ferling I."/>
            <person name="Riege K."/>
            <person name="Groth M."/>
            <person name="Westermann M."/>
            <person name="Marz M."/>
            <person name="Spaller T."/>
            <person name="Winckler T."/>
            <person name="Schaap P."/>
            <person name="Glockner G."/>
        </authorList>
    </citation>
    <scope>NUCLEOTIDE SEQUENCE [LARGE SCALE GENOMIC DNA]</scope>
    <source>
        <strain evidence="7 8">Jena</strain>
    </source>
</reference>
<proteinExistence type="predicted"/>
<name>A0A2P6NMD0_9EUKA</name>
<keyword evidence="4 5" id="KW-0862">Zinc</keyword>
<dbReference type="InParanoid" id="A0A2P6NMD0"/>
<keyword evidence="1 5" id="KW-0479">Metal-binding</keyword>
<dbReference type="FunFam" id="4.10.1000.10:FF:000002">
    <property type="entry name" value="Zinc finger protein 36, C3H1 type-like 1"/>
    <property type="match status" value="1"/>
</dbReference>
<dbReference type="PANTHER" id="PTHR12547">
    <property type="entry name" value="CCCH ZINC FINGER/TIS11-RELATED"/>
    <property type="match status" value="1"/>
</dbReference>
<evidence type="ECO:0000259" key="6">
    <source>
        <dbReference type="PROSITE" id="PS50103"/>
    </source>
</evidence>
<dbReference type="PANTHER" id="PTHR12547:SF18">
    <property type="entry name" value="PROTEIN TIS11"/>
    <property type="match status" value="1"/>
</dbReference>
<dbReference type="AlphaFoldDB" id="A0A2P6NMD0"/>
<evidence type="ECO:0000256" key="2">
    <source>
        <dbReference type="ARBA" id="ARBA00022737"/>
    </source>
</evidence>
<evidence type="ECO:0000256" key="4">
    <source>
        <dbReference type="ARBA" id="ARBA00022833"/>
    </source>
</evidence>
<dbReference type="InterPro" id="IPR036855">
    <property type="entry name" value="Znf_CCCH_sf"/>
</dbReference>
<dbReference type="Gene3D" id="4.10.1000.10">
    <property type="entry name" value="Zinc finger, CCCH-type"/>
    <property type="match status" value="2"/>
</dbReference>
<feature type="domain" description="C3H1-type" evidence="6">
    <location>
        <begin position="258"/>
        <end position="286"/>
    </location>
</feature>
<keyword evidence="8" id="KW-1185">Reference proteome</keyword>
<dbReference type="Proteomes" id="UP000241769">
    <property type="component" value="Unassembled WGS sequence"/>
</dbReference>
<gene>
    <name evidence="7" type="ORF">PROFUN_07195</name>
</gene>
<evidence type="ECO:0000313" key="7">
    <source>
        <dbReference type="EMBL" id="PRP85124.1"/>
    </source>
</evidence>
<dbReference type="OrthoDB" id="410307at2759"/>
<dbReference type="Pfam" id="PF00642">
    <property type="entry name" value="zf-CCCH"/>
    <property type="match status" value="2"/>
</dbReference>
<protein>
    <recommendedName>
        <fullName evidence="6">C3H1-type domain-containing protein</fullName>
    </recommendedName>
</protein>
<dbReference type="GO" id="GO:0008270">
    <property type="term" value="F:zinc ion binding"/>
    <property type="evidence" value="ECO:0007669"/>
    <property type="project" value="UniProtKB-KW"/>
</dbReference>
<dbReference type="InterPro" id="IPR045877">
    <property type="entry name" value="ZFP36-like"/>
</dbReference>
<feature type="zinc finger region" description="C3H1-type" evidence="5">
    <location>
        <begin position="220"/>
        <end position="248"/>
    </location>
</feature>
<feature type="domain" description="C3H1-type" evidence="6">
    <location>
        <begin position="220"/>
        <end position="248"/>
    </location>
</feature>
<dbReference type="EMBL" id="MDYQ01000050">
    <property type="protein sequence ID" value="PRP85124.1"/>
    <property type="molecule type" value="Genomic_DNA"/>
</dbReference>